<evidence type="ECO:0000313" key="4">
    <source>
        <dbReference type="Proteomes" id="UP001515480"/>
    </source>
</evidence>
<dbReference type="InterPro" id="IPR037176">
    <property type="entry name" value="Osmotin/thaumatin-like_sf"/>
</dbReference>
<feature type="disulfide bond" evidence="1">
    <location>
        <begin position="221"/>
        <end position="250"/>
    </location>
</feature>
<reference evidence="3 4" key="1">
    <citation type="journal article" date="2024" name="Science">
        <title>Giant polyketide synthase enzymes in the biosynthesis of giant marine polyether toxins.</title>
        <authorList>
            <person name="Fallon T.R."/>
            <person name="Shende V.V."/>
            <person name="Wierzbicki I.H."/>
            <person name="Pendleton A.L."/>
            <person name="Watervoot N.F."/>
            <person name="Auber R.P."/>
            <person name="Gonzalez D.J."/>
            <person name="Wisecaver J.H."/>
            <person name="Moore B.S."/>
        </authorList>
    </citation>
    <scope>NUCLEOTIDE SEQUENCE [LARGE SCALE GENOMIC DNA]</scope>
    <source>
        <strain evidence="3 4">12B1</strain>
    </source>
</reference>
<dbReference type="PROSITE" id="PS51367">
    <property type="entry name" value="THAUMATIN_2"/>
    <property type="match status" value="1"/>
</dbReference>
<protein>
    <recommendedName>
        <fullName evidence="5">Cellulase</fullName>
    </recommendedName>
</protein>
<keyword evidence="2" id="KW-0472">Membrane</keyword>
<dbReference type="PIRSF" id="PIRSF002703">
    <property type="entry name" value="Thaumatin"/>
    <property type="match status" value="1"/>
</dbReference>
<evidence type="ECO:0008006" key="5">
    <source>
        <dbReference type="Google" id="ProtNLM"/>
    </source>
</evidence>
<feature type="disulfide bond" evidence="1">
    <location>
        <begin position="74"/>
        <end position="337"/>
    </location>
</feature>
<dbReference type="Pfam" id="PF00314">
    <property type="entry name" value="Thaumatin"/>
    <property type="match status" value="1"/>
</dbReference>
<accession>A0AB34JRP6</accession>
<dbReference type="AlphaFoldDB" id="A0AB34JRP6"/>
<sequence>MLWEDTRTSKSPLLDGRAKGSKSCIRRALPFIVGFVVLIISCVVVMVLLRHDPVDNESFRSVSHQPRLRISNGCQSDSLWIANFAFQTPYFPQDVELKAGQGRDFMIPAEGLAATRFWAKWGCNRKGSECKIGESGGPGESCPTSGCAPPVDSKFEATFGCMPDSPNCAVNPSQPSEKLGPEDWWDVSQVDGWTLPYKVAVEGECDAPNLIDCSGLALSECPAEDSLGKAHPHESLQLFDPDDKKTVVGCYSPCAKLTYSQWGQGYSYTPESPEAQDFCCATPPVSPQQCSSGPVTNTAFVNAVHRLCPSVYAYAYDDGIGLAKCPAGTRYHVTFYCPA</sequence>
<dbReference type="SMART" id="SM00205">
    <property type="entry name" value="THN"/>
    <property type="match status" value="1"/>
</dbReference>
<feature type="disulfide bond" evidence="1">
    <location>
        <begin position="213"/>
        <end position="308"/>
    </location>
</feature>
<dbReference type="PANTHER" id="PTHR31048">
    <property type="entry name" value="OS03G0233200 PROTEIN"/>
    <property type="match status" value="1"/>
</dbReference>
<gene>
    <name evidence="3" type="ORF">AB1Y20_019699</name>
</gene>
<organism evidence="3 4">
    <name type="scientific">Prymnesium parvum</name>
    <name type="common">Toxic golden alga</name>
    <dbReference type="NCBI Taxonomy" id="97485"/>
    <lineage>
        <taxon>Eukaryota</taxon>
        <taxon>Haptista</taxon>
        <taxon>Haptophyta</taxon>
        <taxon>Prymnesiophyceae</taxon>
        <taxon>Prymnesiales</taxon>
        <taxon>Prymnesiaceae</taxon>
        <taxon>Prymnesium</taxon>
    </lineage>
</organism>
<dbReference type="Gene3D" id="2.60.110.10">
    <property type="entry name" value="Thaumatin"/>
    <property type="match status" value="1"/>
</dbReference>
<evidence type="ECO:0000313" key="3">
    <source>
        <dbReference type="EMBL" id="KAL1524819.1"/>
    </source>
</evidence>
<keyword evidence="1" id="KW-1015">Disulfide bond</keyword>
<evidence type="ECO:0000256" key="2">
    <source>
        <dbReference type="SAM" id="Phobius"/>
    </source>
</evidence>
<dbReference type="EMBL" id="JBGBPQ010000005">
    <property type="protein sequence ID" value="KAL1524819.1"/>
    <property type="molecule type" value="Genomic_DNA"/>
</dbReference>
<evidence type="ECO:0000256" key="1">
    <source>
        <dbReference type="PIRSR" id="PIRSR002703-1"/>
    </source>
</evidence>
<comment type="caution">
    <text evidence="3">The sequence shown here is derived from an EMBL/GenBank/DDBJ whole genome shotgun (WGS) entry which is preliminary data.</text>
</comment>
<dbReference type="Proteomes" id="UP001515480">
    <property type="component" value="Unassembled WGS sequence"/>
</dbReference>
<name>A0AB34JRP6_PRYPA</name>
<feature type="disulfide bond" evidence="1">
    <location>
        <begin position="254"/>
        <end position="279"/>
    </location>
</feature>
<keyword evidence="2" id="KW-1133">Transmembrane helix</keyword>
<feature type="transmembrane region" description="Helical" evidence="2">
    <location>
        <begin position="28"/>
        <end position="49"/>
    </location>
</feature>
<feature type="disulfide bond" evidence="1">
    <location>
        <begin position="123"/>
        <end position="142"/>
    </location>
</feature>
<dbReference type="SUPFAM" id="SSF49870">
    <property type="entry name" value="Osmotin, thaumatin-like protein"/>
    <property type="match status" value="1"/>
</dbReference>
<keyword evidence="2" id="KW-0812">Transmembrane</keyword>
<feature type="disulfide bond" evidence="1">
    <location>
        <begin position="280"/>
        <end position="290"/>
    </location>
</feature>
<dbReference type="InterPro" id="IPR001938">
    <property type="entry name" value="Thaumatin"/>
</dbReference>
<proteinExistence type="predicted"/>
<keyword evidence="4" id="KW-1185">Reference proteome</keyword>